<organism evidence="7 8">
    <name type="scientific">Cordylochernes scorpioides</name>
    <dbReference type="NCBI Taxonomy" id="51811"/>
    <lineage>
        <taxon>Eukaryota</taxon>
        <taxon>Metazoa</taxon>
        <taxon>Ecdysozoa</taxon>
        <taxon>Arthropoda</taxon>
        <taxon>Chelicerata</taxon>
        <taxon>Arachnida</taxon>
        <taxon>Pseudoscorpiones</taxon>
        <taxon>Cheliferoidea</taxon>
        <taxon>Chernetidae</taxon>
        <taxon>Cordylochernes</taxon>
    </lineage>
</organism>
<evidence type="ECO:0000256" key="4">
    <source>
        <dbReference type="ARBA" id="ARBA00023028"/>
    </source>
</evidence>
<gene>
    <name evidence="7" type="ORF">LAZ67_21001278</name>
</gene>
<dbReference type="PROSITE" id="PS50297">
    <property type="entry name" value="ANK_REP_REGION"/>
    <property type="match status" value="1"/>
</dbReference>
<evidence type="ECO:0000256" key="2">
    <source>
        <dbReference type="ARBA" id="ARBA00022483"/>
    </source>
</evidence>
<dbReference type="EMBL" id="CP092883">
    <property type="protein sequence ID" value="UYV82180.1"/>
    <property type="molecule type" value="Genomic_DNA"/>
</dbReference>
<dbReference type="SUPFAM" id="SSF48403">
    <property type="entry name" value="Ankyrin repeat"/>
    <property type="match status" value="1"/>
</dbReference>
<keyword evidence="3" id="KW-1052">Target cell membrane</keyword>
<name>A0ABY6LLV2_9ARAC</name>
<feature type="repeat" description="ANK" evidence="6">
    <location>
        <begin position="18"/>
        <end position="40"/>
    </location>
</feature>
<dbReference type="Gene3D" id="1.25.40.20">
    <property type="entry name" value="Ankyrin repeat-containing domain"/>
    <property type="match status" value="1"/>
</dbReference>
<comment type="subcellular location">
    <subcellularLocation>
        <location evidence="1">Target cell membrane</location>
    </subcellularLocation>
</comment>
<dbReference type="InterPro" id="IPR036770">
    <property type="entry name" value="Ankyrin_rpt-contain_sf"/>
</dbReference>
<keyword evidence="5" id="KW-0472">Membrane</keyword>
<keyword evidence="4" id="KW-0528">Neurotoxin</keyword>
<evidence type="ECO:0000256" key="5">
    <source>
        <dbReference type="ARBA" id="ARBA00023298"/>
    </source>
</evidence>
<dbReference type="Pfam" id="PF00023">
    <property type="entry name" value="Ank"/>
    <property type="match status" value="1"/>
</dbReference>
<dbReference type="PROSITE" id="PS50088">
    <property type="entry name" value="ANK_REPEAT"/>
    <property type="match status" value="1"/>
</dbReference>
<protein>
    <submittedName>
        <fullName evidence="7">Uncharacterized protein</fullName>
    </submittedName>
</protein>
<evidence type="ECO:0000256" key="6">
    <source>
        <dbReference type="PROSITE-ProRule" id="PRU00023"/>
    </source>
</evidence>
<keyword evidence="4" id="KW-0638">Presynaptic neurotoxin</keyword>
<dbReference type="InterPro" id="IPR002110">
    <property type="entry name" value="Ankyrin_rpt"/>
</dbReference>
<sequence>MCGAVAGCDPNQKYEDSNNETALHAAAKSGQQIVVHLLLQLSLKHGRASLEDDPHEGWPKTAITMKAIEKVHNIVLDDKRVKVWEIAEAVGILEERLWNTLD</sequence>
<keyword evidence="6" id="KW-0040">ANK repeat</keyword>
<keyword evidence="2" id="KW-0268">Exocytosis</keyword>
<reference evidence="7 8" key="1">
    <citation type="submission" date="2022-01" db="EMBL/GenBank/DDBJ databases">
        <title>A chromosomal length assembly of Cordylochernes scorpioides.</title>
        <authorList>
            <person name="Zeh D."/>
            <person name="Zeh J."/>
        </authorList>
    </citation>
    <scope>NUCLEOTIDE SEQUENCE [LARGE SCALE GENOMIC DNA]</scope>
    <source>
        <strain evidence="7">IN4F17</strain>
        <tissue evidence="7">Whole Body</tissue>
    </source>
</reference>
<evidence type="ECO:0000313" key="7">
    <source>
        <dbReference type="EMBL" id="UYV82180.1"/>
    </source>
</evidence>
<proteinExistence type="predicted"/>
<evidence type="ECO:0000313" key="8">
    <source>
        <dbReference type="Proteomes" id="UP001235939"/>
    </source>
</evidence>
<evidence type="ECO:0000256" key="1">
    <source>
        <dbReference type="ARBA" id="ARBA00004175"/>
    </source>
</evidence>
<keyword evidence="5" id="KW-1053">Target membrane</keyword>
<keyword evidence="8" id="KW-1185">Reference proteome</keyword>
<accession>A0ABY6LLV2</accession>
<dbReference type="Proteomes" id="UP001235939">
    <property type="component" value="Chromosome 21"/>
</dbReference>
<keyword evidence="4" id="KW-0800">Toxin</keyword>
<evidence type="ECO:0000256" key="3">
    <source>
        <dbReference type="ARBA" id="ARBA00022537"/>
    </source>
</evidence>